<protein>
    <recommendedName>
        <fullName evidence="4">YrhK-like protein</fullName>
    </recommendedName>
</protein>
<organism evidence="2 3">
    <name type="scientific">Mumia flava</name>
    <dbReference type="NCBI Taxonomy" id="1348852"/>
    <lineage>
        <taxon>Bacteria</taxon>
        <taxon>Bacillati</taxon>
        <taxon>Actinomycetota</taxon>
        <taxon>Actinomycetes</taxon>
        <taxon>Propionibacteriales</taxon>
        <taxon>Nocardioidaceae</taxon>
        <taxon>Mumia</taxon>
    </lineage>
</organism>
<keyword evidence="3" id="KW-1185">Reference proteome</keyword>
<sequence>MQRRELGWHLDDLAWRVAVFFMVGSALFALGSFPAYTQIVDDRALGMTFVVGALFFTAASYSQLVQVLAGDPHGRADGSGGPYWGWRPRDLAWWACVVQFAGTLFFNVTTIAGLSTTFTTAQAVRLVWAPDFFGSIAFLVASHLAWLTVAHRVWVWQPRNTDWWIAALNYLGSIFFMIAALAQYALETDQKPGNIAIVNTGTFLGAVCFFAGAYLLLPRRTP</sequence>
<reference evidence="2 3" key="1">
    <citation type="submission" date="2017-11" db="EMBL/GenBank/DDBJ databases">
        <title>Genomic Encyclopedia of Archaeal and Bacterial Type Strains, Phase II (KMG-II): From Individual Species to Whole Genera.</title>
        <authorList>
            <person name="Goeker M."/>
        </authorList>
    </citation>
    <scope>NUCLEOTIDE SEQUENCE [LARGE SCALE GENOMIC DNA]</scope>
    <source>
        <strain evidence="2 3">DSM 27763</strain>
    </source>
</reference>
<evidence type="ECO:0000313" key="2">
    <source>
        <dbReference type="EMBL" id="PJJ58012.1"/>
    </source>
</evidence>
<keyword evidence="1" id="KW-0812">Transmembrane</keyword>
<dbReference type="Proteomes" id="UP000230842">
    <property type="component" value="Unassembled WGS sequence"/>
</dbReference>
<proteinExistence type="predicted"/>
<feature type="transmembrane region" description="Helical" evidence="1">
    <location>
        <begin position="45"/>
        <end position="64"/>
    </location>
</feature>
<accession>A0A2M9BJA7</accession>
<keyword evidence="1" id="KW-1133">Transmembrane helix</keyword>
<gene>
    <name evidence="2" type="ORF">CLV56_2255</name>
</gene>
<evidence type="ECO:0000313" key="3">
    <source>
        <dbReference type="Proteomes" id="UP000230842"/>
    </source>
</evidence>
<feature type="transmembrane region" description="Helical" evidence="1">
    <location>
        <begin position="163"/>
        <end position="184"/>
    </location>
</feature>
<evidence type="ECO:0000256" key="1">
    <source>
        <dbReference type="SAM" id="Phobius"/>
    </source>
</evidence>
<feature type="transmembrane region" description="Helical" evidence="1">
    <location>
        <begin position="13"/>
        <end position="33"/>
    </location>
</feature>
<dbReference type="EMBL" id="PGEZ01000001">
    <property type="protein sequence ID" value="PJJ58012.1"/>
    <property type="molecule type" value="Genomic_DNA"/>
</dbReference>
<comment type="caution">
    <text evidence="2">The sequence shown here is derived from an EMBL/GenBank/DDBJ whole genome shotgun (WGS) entry which is preliminary data.</text>
</comment>
<dbReference type="RefSeq" id="WP_100414828.1">
    <property type="nucleotide sequence ID" value="NZ_PGEZ01000001.1"/>
</dbReference>
<evidence type="ECO:0008006" key="4">
    <source>
        <dbReference type="Google" id="ProtNLM"/>
    </source>
</evidence>
<feature type="transmembrane region" description="Helical" evidence="1">
    <location>
        <begin position="91"/>
        <end position="114"/>
    </location>
</feature>
<feature type="transmembrane region" description="Helical" evidence="1">
    <location>
        <begin position="126"/>
        <end position="151"/>
    </location>
</feature>
<keyword evidence="1" id="KW-0472">Membrane</keyword>
<feature type="transmembrane region" description="Helical" evidence="1">
    <location>
        <begin position="196"/>
        <end position="217"/>
    </location>
</feature>
<dbReference type="AlphaFoldDB" id="A0A2M9BJA7"/>
<name>A0A2M9BJA7_9ACTN</name>
<dbReference type="OrthoDB" id="244933at2"/>